<evidence type="ECO:0000256" key="10">
    <source>
        <dbReference type="SAM" id="Phobius"/>
    </source>
</evidence>
<evidence type="ECO:0000256" key="1">
    <source>
        <dbReference type="ARBA" id="ARBA00004141"/>
    </source>
</evidence>
<feature type="transmembrane region" description="Helical" evidence="10">
    <location>
        <begin position="327"/>
        <end position="352"/>
    </location>
</feature>
<evidence type="ECO:0008006" key="13">
    <source>
        <dbReference type="Google" id="ProtNLM"/>
    </source>
</evidence>
<proteinExistence type="predicted"/>
<protein>
    <recommendedName>
        <fullName evidence="13">Chloride channel protein</fullName>
    </recommendedName>
</protein>
<dbReference type="RefSeq" id="WP_116975803.1">
    <property type="nucleotide sequence ID" value="NZ_QPMM01000006.1"/>
</dbReference>
<comment type="caution">
    <text evidence="11">The sequence shown here is derived from an EMBL/GenBank/DDBJ whole genome shotgun (WGS) entry which is preliminary data.</text>
</comment>
<keyword evidence="5" id="KW-0406">Ion transport</keyword>
<feature type="transmembrane region" description="Helical" evidence="10">
    <location>
        <begin position="159"/>
        <end position="179"/>
    </location>
</feature>
<dbReference type="EMBL" id="QPMM01000006">
    <property type="protein sequence ID" value="RFS22406.1"/>
    <property type="molecule type" value="Genomic_DNA"/>
</dbReference>
<feature type="transmembrane region" description="Helical" evidence="10">
    <location>
        <begin position="364"/>
        <end position="381"/>
    </location>
</feature>
<evidence type="ECO:0000313" key="12">
    <source>
        <dbReference type="Proteomes" id="UP000260644"/>
    </source>
</evidence>
<dbReference type="PANTHER" id="PTHR43427:SF6">
    <property type="entry name" value="CHLORIDE CHANNEL PROTEIN CLC-E"/>
    <property type="match status" value="1"/>
</dbReference>
<evidence type="ECO:0000256" key="8">
    <source>
        <dbReference type="ARBA" id="ARBA00023214"/>
    </source>
</evidence>
<evidence type="ECO:0000256" key="6">
    <source>
        <dbReference type="ARBA" id="ARBA00023136"/>
    </source>
</evidence>
<feature type="transmembrane region" description="Helical" evidence="10">
    <location>
        <begin position="33"/>
        <end position="54"/>
    </location>
</feature>
<accession>A0A3E1Y9V1</accession>
<dbReference type="Gene3D" id="1.10.3080.10">
    <property type="entry name" value="Clc chloride channel"/>
    <property type="match status" value="1"/>
</dbReference>
<keyword evidence="9" id="KW-0407">Ion channel</keyword>
<reference evidence="11 12" key="1">
    <citation type="submission" date="2018-07" db="EMBL/GenBank/DDBJ databases">
        <title>Chitinophaga K2CV101002-2 sp. nov., isolated from a monsoon evergreen broad-leaved forest soil.</title>
        <authorList>
            <person name="Lv Y."/>
        </authorList>
    </citation>
    <scope>NUCLEOTIDE SEQUENCE [LARGE SCALE GENOMIC DNA]</scope>
    <source>
        <strain evidence="11 12">GDMCC 1.1288</strain>
    </source>
</reference>
<feature type="transmembrane region" description="Helical" evidence="10">
    <location>
        <begin position="271"/>
        <end position="292"/>
    </location>
</feature>
<keyword evidence="12" id="KW-1185">Reference proteome</keyword>
<dbReference type="InterPro" id="IPR014743">
    <property type="entry name" value="Cl-channel_core"/>
</dbReference>
<feature type="transmembrane region" description="Helical" evidence="10">
    <location>
        <begin position="84"/>
        <end position="104"/>
    </location>
</feature>
<dbReference type="Pfam" id="PF00654">
    <property type="entry name" value="Voltage_CLC"/>
    <property type="match status" value="1"/>
</dbReference>
<dbReference type="SUPFAM" id="SSF81340">
    <property type="entry name" value="Clc chloride channel"/>
    <property type="match status" value="1"/>
</dbReference>
<feature type="transmembrane region" description="Helical" evidence="10">
    <location>
        <begin position="125"/>
        <end position="153"/>
    </location>
</feature>
<evidence type="ECO:0000256" key="2">
    <source>
        <dbReference type="ARBA" id="ARBA00022448"/>
    </source>
</evidence>
<feature type="transmembrane region" description="Helical" evidence="10">
    <location>
        <begin position="232"/>
        <end position="250"/>
    </location>
</feature>
<organism evidence="11 12">
    <name type="scientific">Chitinophaga silvatica</name>
    <dbReference type="NCBI Taxonomy" id="2282649"/>
    <lineage>
        <taxon>Bacteria</taxon>
        <taxon>Pseudomonadati</taxon>
        <taxon>Bacteroidota</taxon>
        <taxon>Chitinophagia</taxon>
        <taxon>Chitinophagales</taxon>
        <taxon>Chitinophagaceae</taxon>
        <taxon>Chitinophaga</taxon>
    </lineage>
</organism>
<evidence type="ECO:0000313" key="11">
    <source>
        <dbReference type="EMBL" id="RFS22406.1"/>
    </source>
</evidence>
<keyword evidence="2" id="KW-0813">Transport</keyword>
<sequence length="390" mass="42861">MQNIFYNINRIGTGIAPVFKTGSSTSLPLFKKLGIAAIISFCASLFTAGCLWGIKQLNSDWELPFYFPLLATGIWILIDRYLPAFLQFIGATIATTIGAPLGLETSGFIFSKALANKFTKQDQTIFYYSAIAGVIATAFGAPVAALCFALEVWLLEWTIVSILPIVIGSTIGAAFSYLIHDSIPVFTTSITSNEFTWNIYIAIGIIMGLWATLTISLTKLTTRALNYLKQKNYWWLLIPALALTLIYYYSPSGVNNTYSYLDALLHARVTLFMLFSLAILKWLSWILYNSFFKTGTGIVPLLLSGGAFALFAGVLLQLIFPAIKIDAGLIVLLGMTAMLAGTSRGVVAAIIFSLELTHKWEVTLPIIMVAIVSYSLPLLILRKKHKIEEA</sequence>
<name>A0A3E1Y9V1_9BACT</name>
<keyword evidence="7" id="KW-0869">Chloride channel</keyword>
<dbReference type="InterPro" id="IPR050368">
    <property type="entry name" value="ClC-type_chloride_channel"/>
</dbReference>
<evidence type="ECO:0000256" key="4">
    <source>
        <dbReference type="ARBA" id="ARBA00022989"/>
    </source>
</evidence>
<evidence type="ECO:0000256" key="5">
    <source>
        <dbReference type="ARBA" id="ARBA00023065"/>
    </source>
</evidence>
<evidence type="ECO:0000256" key="3">
    <source>
        <dbReference type="ARBA" id="ARBA00022692"/>
    </source>
</evidence>
<dbReference type="GO" id="GO:0005254">
    <property type="term" value="F:chloride channel activity"/>
    <property type="evidence" value="ECO:0007669"/>
    <property type="project" value="UniProtKB-KW"/>
</dbReference>
<dbReference type="InterPro" id="IPR001807">
    <property type="entry name" value="ClC"/>
</dbReference>
<feature type="transmembrane region" description="Helical" evidence="10">
    <location>
        <begin position="61"/>
        <end position="78"/>
    </location>
</feature>
<dbReference type="PANTHER" id="PTHR43427">
    <property type="entry name" value="CHLORIDE CHANNEL PROTEIN CLC-E"/>
    <property type="match status" value="1"/>
</dbReference>
<comment type="subcellular location">
    <subcellularLocation>
        <location evidence="1">Membrane</location>
        <topology evidence="1">Multi-pass membrane protein</topology>
    </subcellularLocation>
</comment>
<keyword evidence="3 10" id="KW-0812">Transmembrane</keyword>
<dbReference type="GO" id="GO:0034707">
    <property type="term" value="C:chloride channel complex"/>
    <property type="evidence" value="ECO:0007669"/>
    <property type="project" value="UniProtKB-KW"/>
</dbReference>
<keyword evidence="8" id="KW-0868">Chloride</keyword>
<keyword evidence="4 10" id="KW-1133">Transmembrane helix</keyword>
<dbReference type="AlphaFoldDB" id="A0A3E1Y9V1"/>
<dbReference type="CDD" id="cd00400">
    <property type="entry name" value="Voltage_gated_ClC"/>
    <property type="match status" value="1"/>
</dbReference>
<dbReference type="PRINTS" id="PR00762">
    <property type="entry name" value="CLCHANNEL"/>
</dbReference>
<gene>
    <name evidence="11" type="ORF">DVR12_11375</name>
</gene>
<dbReference type="OrthoDB" id="652373at2"/>
<feature type="transmembrane region" description="Helical" evidence="10">
    <location>
        <begin position="199"/>
        <end position="220"/>
    </location>
</feature>
<dbReference type="Proteomes" id="UP000260644">
    <property type="component" value="Unassembled WGS sequence"/>
</dbReference>
<feature type="transmembrane region" description="Helical" evidence="10">
    <location>
        <begin position="298"/>
        <end position="320"/>
    </location>
</feature>
<keyword evidence="6 10" id="KW-0472">Membrane</keyword>
<evidence type="ECO:0000256" key="9">
    <source>
        <dbReference type="ARBA" id="ARBA00023303"/>
    </source>
</evidence>
<evidence type="ECO:0000256" key="7">
    <source>
        <dbReference type="ARBA" id="ARBA00023173"/>
    </source>
</evidence>